<dbReference type="EMBL" id="LCBC01000014">
    <property type="protein sequence ID" value="KKS03808.1"/>
    <property type="molecule type" value="Genomic_DNA"/>
</dbReference>
<dbReference type="PROSITE" id="PS51191">
    <property type="entry name" value="FEMABX"/>
    <property type="match status" value="1"/>
</dbReference>
<dbReference type="GO" id="GO:0044038">
    <property type="term" value="P:cell wall macromolecule biosynthetic process"/>
    <property type="evidence" value="ECO:0007669"/>
    <property type="project" value="InterPro"/>
</dbReference>
<dbReference type="GO" id="GO:0016755">
    <property type="term" value="F:aminoacyltransferase activity"/>
    <property type="evidence" value="ECO:0007669"/>
    <property type="project" value="InterPro"/>
</dbReference>
<sequence>MWGALAPDARESDPWYGFHRFKAGYGPIHVEYVGTYDLILKPSLYNTLNIADKMRWMFLRMRG</sequence>
<evidence type="ECO:0000313" key="2">
    <source>
        <dbReference type="Proteomes" id="UP000034493"/>
    </source>
</evidence>
<dbReference type="Proteomes" id="UP000034493">
    <property type="component" value="Unassembled WGS sequence"/>
</dbReference>
<comment type="caution">
    <text evidence="1">The sequence shown here is derived from an EMBL/GenBank/DDBJ whole genome shotgun (WGS) entry which is preliminary data.</text>
</comment>
<dbReference type="Gene3D" id="3.40.630.30">
    <property type="match status" value="2"/>
</dbReference>
<proteinExistence type="predicted"/>
<dbReference type="InterPro" id="IPR003447">
    <property type="entry name" value="FEMABX"/>
</dbReference>
<dbReference type="AlphaFoldDB" id="A0A0G0YTP4"/>
<reference evidence="1 2" key="1">
    <citation type="journal article" date="2015" name="Nature">
        <title>rRNA introns, odd ribosomes, and small enigmatic genomes across a large radiation of phyla.</title>
        <authorList>
            <person name="Brown C.T."/>
            <person name="Hug L.A."/>
            <person name="Thomas B.C."/>
            <person name="Sharon I."/>
            <person name="Castelle C.J."/>
            <person name="Singh A."/>
            <person name="Wilkins M.J."/>
            <person name="Williams K.H."/>
            <person name="Banfield J.F."/>
        </authorList>
    </citation>
    <scope>NUCLEOTIDE SEQUENCE [LARGE SCALE GENOMIC DNA]</scope>
</reference>
<accession>A0A0G0YTP4</accession>
<evidence type="ECO:0000313" key="1">
    <source>
        <dbReference type="EMBL" id="KKS03808.1"/>
    </source>
</evidence>
<name>A0A0G0YTP4_9BACT</name>
<organism evidence="1 2">
    <name type="scientific">Candidatus Curtissbacteria bacterium GW2011_GWA2_41_24</name>
    <dbReference type="NCBI Taxonomy" id="1618411"/>
    <lineage>
        <taxon>Bacteria</taxon>
        <taxon>Candidatus Curtissiibacteriota</taxon>
    </lineage>
</organism>
<protein>
    <submittedName>
        <fullName evidence="1">FemAB family protein</fullName>
    </submittedName>
</protein>
<gene>
    <name evidence="1" type="ORF">UU56_C0014G0007</name>
</gene>